<name>A0A2M6WSD8_9BACT</name>
<accession>A0A2M6WSD8</accession>
<organism evidence="1 2">
    <name type="scientific">Candidatus Falkowbacteria bacterium CG10_big_fil_rev_8_21_14_0_10_37_14</name>
    <dbReference type="NCBI Taxonomy" id="1974561"/>
    <lineage>
        <taxon>Bacteria</taxon>
        <taxon>Candidatus Falkowiibacteriota</taxon>
    </lineage>
</organism>
<dbReference type="EMBL" id="PFAM01000025">
    <property type="protein sequence ID" value="PIT95675.1"/>
    <property type="molecule type" value="Genomic_DNA"/>
</dbReference>
<comment type="caution">
    <text evidence="1">The sequence shown here is derived from an EMBL/GenBank/DDBJ whole genome shotgun (WGS) entry which is preliminary data.</text>
</comment>
<evidence type="ECO:0000313" key="1">
    <source>
        <dbReference type="EMBL" id="PIT95675.1"/>
    </source>
</evidence>
<protein>
    <submittedName>
        <fullName evidence="1">Uncharacterized protein</fullName>
    </submittedName>
</protein>
<dbReference type="AlphaFoldDB" id="A0A2M6WSD8"/>
<dbReference type="Proteomes" id="UP000228533">
    <property type="component" value="Unassembled WGS sequence"/>
</dbReference>
<gene>
    <name evidence="1" type="ORF">COT94_04520</name>
</gene>
<evidence type="ECO:0000313" key="2">
    <source>
        <dbReference type="Proteomes" id="UP000228533"/>
    </source>
</evidence>
<sequence length="108" mass="12847">MKITTPPEPKEVKAWMQELKNTTFSDPTIDWDSYVVWAGNQLPKYLWGQWKDELKPLGFTWQKFLKLLRLRTDNMLLWYRGVMPWPRLVGTITELIEGPLGKELGRRK</sequence>
<proteinExistence type="predicted"/>
<reference evidence="2" key="1">
    <citation type="submission" date="2017-09" db="EMBL/GenBank/DDBJ databases">
        <title>Depth-based differentiation of microbial function through sediment-hosted aquifers and enrichment of novel symbionts in the deep terrestrial subsurface.</title>
        <authorList>
            <person name="Probst A.J."/>
            <person name="Ladd B."/>
            <person name="Jarett J.K."/>
            <person name="Geller-Mcgrath D.E."/>
            <person name="Sieber C.M.K."/>
            <person name="Emerson J.B."/>
            <person name="Anantharaman K."/>
            <person name="Thomas B.C."/>
            <person name="Malmstrom R."/>
            <person name="Stieglmeier M."/>
            <person name="Klingl A."/>
            <person name="Woyke T."/>
            <person name="Ryan C.M."/>
            <person name="Banfield J.F."/>
        </authorList>
    </citation>
    <scope>NUCLEOTIDE SEQUENCE [LARGE SCALE GENOMIC DNA]</scope>
</reference>